<keyword evidence="10" id="KW-1003">Cell membrane</keyword>
<evidence type="ECO:0000256" key="5">
    <source>
        <dbReference type="ARBA" id="ARBA00022692"/>
    </source>
</evidence>
<dbReference type="AlphaFoldDB" id="A0A1H2ZR84"/>
<evidence type="ECO:0000256" key="8">
    <source>
        <dbReference type="ARBA" id="ARBA00022989"/>
    </source>
</evidence>
<feature type="transmembrane region" description="Helical" evidence="10">
    <location>
        <begin position="231"/>
        <end position="251"/>
    </location>
</feature>
<keyword evidence="10" id="KW-0997">Cell inner membrane</keyword>
<dbReference type="EC" id="7.-.-.-" evidence="10"/>
<dbReference type="InterPro" id="IPR011303">
    <property type="entry name" value="RnfD_bac"/>
</dbReference>
<dbReference type="EMBL" id="FNNU01000003">
    <property type="protein sequence ID" value="SDX19963.1"/>
    <property type="molecule type" value="Genomic_DNA"/>
</dbReference>
<reference evidence="12" key="1">
    <citation type="submission" date="2016-10" db="EMBL/GenBank/DDBJ databases">
        <authorList>
            <person name="Varghese N."/>
            <person name="Submissions S."/>
        </authorList>
    </citation>
    <scope>NUCLEOTIDE SEQUENCE [LARGE SCALE GENOMIC DNA]</scope>
    <source>
        <strain evidence="12">NRRL B-59562</strain>
    </source>
</reference>
<feature type="transmembrane region" description="Helical" evidence="10">
    <location>
        <begin position="78"/>
        <end position="100"/>
    </location>
</feature>
<keyword evidence="3 10" id="KW-0285">Flavoprotein</keyword>
<evidence type="ECO:0000256" key="9">
    <source>
        <dbReference type="ARBA" id="ARBA00023136"/>
    </source>
</evidence>
<evidence type="ECO:0000256" key="6">
    <source>
        <dbReference type="ARBA" id="ARBA00022967"/>
    </source>
</evidence>
<evidence type="ECO:0000256" key="2">
    <source>
        <dbReference type="ARBA" id="ARBA00022553"/>
    </source>
</evidence>
<name>A0A1H2ZR84_9PSED</name>
<dbReference type="GO" id="GO:0055085">
    <property type="term" value="P:transmembrane transport"/>
    <property type="evidence" value="ECO:0007669"/>
    <property type="project" value="InterPro"/>
</dbReference>
<evidence type="ECO:0000256" key="1">
    <source>
        <dbReference type="ARBA" id="ARBA00022448"/>
    </source>
</evidence>
<keyword evidence="7 10" id="KW-0249">Electron transport</keyword>
<dbReference type="InterPro" id="IPR004338">
    <property type="entry name" value="NqrB/RnfD"/>
</dbReference>
<comment type="function">
    <text evidence="10">Part of a membrane-bound complex that couples electron transfer with translocation of ions across the membrane.</text>
</comment>
<dbReference type="OrthoDB" id="9776359at2"/>
<dbReference type="PANTHER" id="PTHR30578">
    <property type="entry name" value="ELECTRON TRANSPORT COMPLEX PROTEIN RNFD"/>
    <property type="match status" value="1"/>
</dbReference>
<protein>
    <recommendedName>
        <fullName evidence="10">Ion-translocating oxidoreductase complex subunit D</fullName>
        <ecNumber evidence="10">7.-.-.-</ecNumber>
    </recommendedName>
    <alternativeName>
        <fullName evidence="10">Rnf electron transport complex subunit D</fullName>
    </alternativeName>
</protein>
<comment type="subcellular location">
    <subcellularLocation>
        <location evidence="10">Cell inner membrane</location>
        <topology evidence="10">Multi-pass membrane protein</topology>
    </subcellularLocation>
</comment>
<keyword evidence="8 10" id="KW-1133">Transmembrane helix</keyword>
<dbReference type="STRING" id="1007099.SAMN05216287_2418"/>
<dbReference type="Proteomes" id="UP000243778">
    <property type="component" value="Unassembled WGS sequence"/>
</dbReference>
<dbReference type="PANTHER" id="PTHR30578:SF0">
    <property type="entry name" value="ION-TRANSLOCATING OXIDOREDUCTASE COMPLEX SUBUNIT D"/>
    <property type="match status" value="1"/>
</dbReference>
<dbReference type="NCBIfam" id="TIGR01946">
    <property type="entry name" value="rnfD"/>
    <property type="match status" value="1"/>
</dbReference>
<comment type="subunit">
    <text evidence="10">The complex is composed of six subunits: RnfA, RnfB, RnfC, RnfD, RnfE and RnfG.</text>
</comment>
<evidence type="ECO:0000256" key="4">
    <source>
        <dbReference type="ARBA" id="ARBA00022643"/>
    </source>
</evidence>
<evidence type="ECO:0000256" key="7">
    <source>
        <dbReference type="ARBA" id="ARBA00022982"/>
    </source>
</evidence>
<keyword evidence="5 10" id="KW-0812">Transmembrane</keyword>
<feature type="transmembrane region" description="Helical" evidence="10">
    <location>
        <begin position="263"/>
        <end position="280"/>
    </location>
</feature>
<keyword evidence="6 10" id="KW-1278">Translocase</keyword>
<comment type="similarity">
    <text evidence="10">Belongs to the NqrB/RnfD family.</text>
</comment>
<keyword evidence="2 10" id="KW-0597">Phosphoprotein</keyword>
<dbReference type="RefSeq" id="WP_090229079.1">
    <property type="nucleotide sequence ID" value="NZ_FNNU01000003.1"/>
</dbReference>
<evidence type="ECO:0000256" key="3">
    <source>
        <dbReference type="ARBA" id="ARBA00022630"/>
    </source>
</evidence>
<keyword evidence="4 10" id="KW-0288">FMN</keyword>
<feature type="transmembrane region" description="Helical" evidence="10">
    <location>
        <begin position="292"/>
        <end position="309"/>
    </location>
</feature>
<accession>A0A1H2ZR84</accession>
<evidence type="ECO:0000256" key="10">
    <source>
        <dbReference type="HAMAP-Rule" id="MF_00462"/>
    </source>
</evidence>
<feature type="modified residue" description="FMN phosphoryl threonine" evidence="10">
    <location>
        <position position="180"/>
    </location>
</feature>
<comment type="cofactor">
    <cofactor evidence="10">
        <name>FMN</name>
        <dbReference type="ChEBI" id="CHEBI:58210"/>
    </cofactor>
</comment>
<gene>
    <name evidence="10" type="primary">rnfD</name>
    <name evidence="11" type="ORF">SAMN05216287_2418</name>
</gene>
<proteinExistence type="inferred from homology"/>
<sequence>MPVTDPLGATLRGPAAFGVARSMRLVLLACLPGALTLLWLFGWGVLLQLSIATASALACEALVRRLRHQPPPRAEEALFGIAPLAEGGALVTAVLLGLALPASAPWWLTASASAFAILLGKSLWGGFGHNPLNPAMLGYAFALVAFPAPMSQWPQPGDWNGLSLLQVFGATPADGWSGATLLDTLKHNDRLTQAELFATHPAFGGIGGRGAEVPNLAFLLGGLLLVQRRVIAWRVPAGVLGALFVSALLCWNGTGSDSNGSPLLHLFSGASMLGAFFIATEPVSGARSPRGQWAFGIGVGLLTYALRTWGNSPDGMAFAVLAMNLAVPMLDRLPGRSTPP</sequence>
<dbReference type="Pfam" id="PF03116">
    <property type="entry name" value="NQR2_RnfD_RnfE"/>
    <property type="match status" value="1"/>
</dbReference>
<keyword evidence="9 10" id="KW-0472">Membrane</keyword>
<feature type="transmembrane region" description="Helical" evidence="10">
    <location>
        <begin position="106"/>
        <end position="124"/>
    </location>
</feature>
<feature type="transmembrane region" description="Helical" evidence="10">
    <location>
        <begin position="25"/>
        <end position="43"/>
    </location>
</feature>
<evidence type="ECO:0000313" key="12">
    <source>
        <dbReference type="Proteomes" id="UP000243778"/>
    </source>
</evidence>
<dbReference type="GO" id="GO:0005886">
    <property type="term" value="C:plasma membrane"/>
    <property type="evidence" value="ECO:0007669"/>
    <property type="project" value="UniProtKB-SubCell"/>
</dbReference>
<keyword evidence="1 10" id="KW-0813">Transport</keyword>
<keyword evidence="12" id="KW-1185">Reference proteome</keyword>
<organism evidence="11 12">
    <name type="scientific">Pseudomonas kuykendallii</name>
    <dbReference type="NCBI Taxonomy" id="1007099"/>
    <lineage>
        <taxon>Bacteria</taxon>
        <taxon>Pseudomonadati</taxon>
        <taxon>Pseudomonadota</taxon>
        <taxon>Gammaproteobacteria</taxon>
        <taxon>Pseudomonadales</taxon>
        <taxon>Pseudomonadaceae</taxon>
        <taxon>Pseudomonas</taxon>
    </lineage>
</organism>
<evidence type="ECO:0000313" key="11">
    <source>
        <dbReference type="EMBL" id="SDX19963.1"/>
    </source>
</evidence>
<comment type="caution">
    <text evidence="10">Lacks conserved residue(s) required for the propagation of feature annotation.</text>
</comment>
<dbReference type="HAMAP" id="MF_00462">
    <property type="entry name" value="RsxD_RnfD"/>
    <property type="match status" value="1"/>
</dbReference>
<dbReference type="GO" id="GO:0022900">
    <property type="term" value="P:electron transport chain"/>
    <property type="evidence" value="ECO:0007669"/>
    <property type="project" value="UniProtKB-UniRule"/>
</dbReference>